<reference evidence="4 5" key="1">
    <citation type="submission" date="2019-09" db="EMBL/GenBank/DDBJ databases">
        <title>FDA dAtabase for Regulatory Grade micrObial Sequences (FDA-ARGOS): Supporting development and validation of Infectious Disease Dx tests.</title>
        <authorList>
            <person name="Sciortino C."/>
            <person name="Tallon L."/>
            <person name="Sadzewicz L."/>
            <person name="Vavikolanu K."/>
            <person name="Mehta A."/>
            <person name="Aluvathingal J."/>
            <person name="Nadendla S."/>
            <person name="Nandy P."/>
            <person name="Geyer C."/>
            <person name="Yan Y."/>
            <person name="Sichtig H."/>
        </authorList>
    </citation>
    <scope>NUCLEOTIDE SEQUENCE [LARGE SCALE GENOMIC DNA]</scope>
    <source>
        <strain evidence="4 5">FDAARGOS_664</strain>
    </source>
</reference>
<gene>
    <name evidence="4" type="ORF">FOB72_25615</name>
</gene>
<dbReference type="AlphaFoldDB" id="A0A5P2HD24"/>
<sequence length="264" mass="28022">MSRPDHGEQSYRGSGRLAARKALITGGDSGLGRATAIAFAREGADVAINYLPAEEADAREVAQYIQQAGRKAVLLPGDIRDEQFCRQLVANAVRELGGLDVLVNNAGRQQTHDSILDITTEQFDWTFKTNVYAMFWITKAAIPHMPAGAAIINTSSVNATDPSENLLDYAATKATITNFTKGLAKQMASKGIRVNAVAPGPFWTPLQVSGGQTMEKLKAFGSDTPMQRPGQPAEIAPLFVTLAAPEASYVTGQVFGASGGKGNP</sequence>
<dbReference type="Gene3D" id="3.40.50.720">
    <property type="entry name" value="NAD(P)-binding Rossmann-like Domain"/>
    <property type="match status" value="1"/>
</dbReference>
<dbReference type="RefSeq" id="WP_150375522.1">
    <property type="nucleotide sequence ID" value="NZ_CP044067.1"/>
</dbReference>
<dbReference type="Pfam" id="PF13561">
    <property type="entry name" value="adh_short_C2"/>
    <property type="match status" value="1"/>
</dbReference>
<dbReference type="PANTHER" id="PTHR48107:SF16">
    <property type="entry name" value="NADPH-DEPENDENT ALDEHYDE REDUCTASE 1, CHLOROPLASTIC"/>
    <property type="match status" value="1"/>
</dbReference>
<accession>A0A5P2HD24</accession>
<dbReference type="GO" id="GO:0016614">
    <property type="term" value="F:oxidoreductase activity, acting on CH-OH group of donors"/>
    <property type="evidence" value="ECO:0007669"/>
    <property type="project" value="UniProtKB-ARBA"/>
</dbReference>
<dbReference type="FunFam" id="3.40.50.720:FF:000097">
    <property type="entry name" value="SDR family oxidoreductase"/>
    <property type="match status" value="1"/>
</dbReference>
<name>A0A5P2HD24_9BURK</name>
<dbReference type="InterPro" id="IPR002347">
    <property type="entry name" value="SDR_fam"/>
</dbReference>
<dbReference type="EMBL" id="CP044067">
    <property type="protein sequence ID" value="QET05393.1"/>
    <property type="molecule type" value="Genomic_DNA"/>
</dbReference>
<dbReference type="PANTHER" id="PTHR48107">
    <property type="entry name" value="NADPH-DEPENDENT ALDEHYDE REDUCTASE-LIKE PROTEIN, CHLOROPLASTIC-RELATED"/>
    <property type="match status" value="1"/>
</dbReference>
<evidence type="ECO:0000256" key="3">
    <source>
        <dbReference type="ARBA" id="ARBA00067437"/>
    </source>
</evidence>
<dbReference type="InterPro" id="IPR036291">
    <property type="entry name" value="NAD(P)-bd_dom_sf"/>
</dbReference>
<proteinExistence type="inferred from homology"/>
<organism evidence="4 5">
    <name type="scientific">Cupriavidus pauculus</name>
    <dbReference type="NCBI Taxonomy" id="82633"/>
    <lineage>
        <taxon>Bacteria</taxon>
        <taxon>Pseudomonadati</taxon>
        <taxon>Pseudomonadota</taxon>
        <taxon>Betaproteobacteria</taxon>
        <taxon>Burkholderiales</taxon>
        <taxon>Burkholderiaceae</taxon>
        <taxon>Cupriavidus</taxon>
    </lineage>
</organism>
<protein>
    <recommendedName>
        <fullName evidence="3">Uncharacterized oxidoreductase YghA</fullName>
    </recommendedName>
</protein>
<evidence type="ECO:0000256" key="2">
    <source>
        <dbReference type="ARBA" id="ARBA00023002"/>
    </source>
</evidence>
<dbReference type="SUPFAM" id="SSF51735">
    <property type="entry name" value="NAD(P)-binding Rossmann-fold domains"/>
    <property type="match status" value="1"/>
</dbReference>
<dbReference type="Proteomes" id="UP000322822">
    <property type="component" value="Chromosome 2"/>
</dbReference>
<dbReference type="PRINTS" id="PR00080">
    <property type="entry name" value="SDRFAMILY"/>
</dbReference>
<evidence type="ECO:0000256" key="1">
    <source>
        <dbReference type="ARBA" id="ARBA00006484"/>
    </source>
</evidence>
<comment type="similarity">
    <text evidence="1">Belongs to the short-chain dehydrogenases/reductases (SDR) family.</text>
</comment>
<evidence type="ECO:0000313" key="5">
    <source>
        <dbReference type="Proteomes" id="UP000322822"/>
    </source>
</evidence>
<evidence type="ECO:0000313" key="4">
    <source>
        <dbReference type="EMBL" id="QET05393.1"/>
    </source>
</evidence>
<keyword evidence="2" id="KW-0560">Oxidoreductase</keyword>
<dbReference type="OrthoDB" id="9809287at2"/>
<dbReference type="PRINTS" id="PR00081">
    <property type="entry name" value="GDHRDH"/>
</dbReference>